<proteinExistence type="predicted"/>
<reference evidence="3 4" key="1">
    <citation type="journal article" date="2012" name="Science">
        <title>The Paleozoic origin of enzymatic lignin decomposition reconstructed from 31 fungal genomes.</title>
        <authorList>
            <person name="Floudas D."/>
            <person name="Binder M."/>
            <person name="Riley R."/>
            <person name="Barry K."/>
            <person name="Blanchette R.A."/>
            <person name="Henrissat B."/>
            <person name="Martinez A.T."/>
            <person name="Otillar R."/>
            <person name="Spatafora J.W."/>
            <person name="Yadav J.S."/>
            <person name="Aerts A."/>
            <person name="Benoit I."/>
            <person name="Boyd A."/>
            <person name="Carlson A."/>
            <person name="Copeland A."/>
            <person name="Coutinho P.M."/>
            <person name="de Vries R.P."/>
            <person name="Ferreira P."/>
            <person name="Findley K."/>
            <person name="Foster B."/>
            <person name="Gaskell J."/>
            <person name="Glotzer D."/>
            <person name="Gorecki P."/>
            <person name="Heitman J."/>
            <person name="Hesse C."/>
            <person name="Hori C."/>
            <person name="Igarashi K."/>
            <person name="Jurgens J.A."/>
            <person name="Kallen N."/>
            <person name="Kersten P."/>
            <person name="Kohler A."/>
            <person name="Kuees U."/>
            <person name="Kumar T.K.A."/>
            <person name="Kuo A."/>
            <person name="LaButti K."/>
            <person name="Larrondo L.F."/>
            <person name="Lindquist E."/>
            <person name="Ling A."/>
            <person name="Lombard V."/>
            <person name="Lucas S."/>
            <person name="Lundell T."/>
            <person name="Martin R."/>
            <person name="McLaughlin D.J."/>
            <person name="Morgenstern I."/>
            <person name="Morin E."/>
            <person name="Murat C."/>
            <person name="Nagy L.G."/>
            <person name="Nolan M."/>
            <person name="Ohm R.A."/>
            <person name="Patyshakuliyeva A."/>
            <person name="Rokas A."/>
            <person name="Ruiz-Duenas F.J."/>
            <person name="Sabat G."/>
            <person name="Salamov A."/>
            <person name="Samejima M."/>
            <person name="Schmutz J."/>
            <person name="Slot J.C."/>
            <person name="St John F."/>
            <person name="Stenlid J."/>
            <person name="Sun H."/>
            <person name="Sun S."/>
            <person name="Syed K."/>
            <person name="Tsang A."/>
            <person name="Wiebenga A."/>
            <person name="Young D."/>
            <person name="Pisabarro A."/>
            <person name="Eastwood D.C."/>
            <person name="Martin F."/>
            <person name="Cullen D."/>
            <person name="Grigoriev I.V."/>
            <person name="Hibbett D.S."/>
        </authorList>
    </citation>
    <scope>NUCLEOTIDE SEQUENCE [LARGE SCALE GENOMIC DNA]</scope>
    <source>
        <strain evidence="3 4">ATCC 11539</strain>
    </source>
</reference>
<feature type="compositionally biased region" description="Basic residues" evidence="2">
    <location>
        <begin position="1"/>
        <end position="13"/>
    </location>
</feature>
<name>S7Q5C3_GLOTA</name>
<dbReference type="AlphaFoldDB" id="S7Q5C3"/>
<keyword evidence="1" id="KW-0175">Coiled coil</keyword>
<accession>S7Q5C3</accession>
<feature type="region of interest" description="Disordered" evidence="2">
    <location>
        <begin position="1"/>
        <end position="27"/>
    </location>
</feature>
<evidence type="ECO:0000313" key="3">
    <source>
        <dbReference type="EMBL" id="EPQ55241.1"/>
    </source>
</evidence>
<dbReference type="HOGENOM" id="CLU_031481_7_0_1"/>
<feature type="compositionally biased region" description="Polar residues" evidence="2">
    <location>
        <begin position="501"/>
        <end position="516"/>
    </location>
</feature>
<dbReference type="GeneID" id="19301957"/>
<evidence type="ECO:0000256" key="1">
    <source>
        <dbReference type="SAM" id="Coils"/>
    </source>
</evidence>
<dbReference type="RefSeq" id="XP_007866392.1">
    <property type="nucleotide sequence ID" value="XM_007868201.1"/>
</dbReference>
<evidence type="ECO:0000313" key="4">
    <source>
        <dbReference type="Proteomes" id="UP000030669"/>
    </source>
</evidence>
<dbReference type="OMA" id="INTQIFH"/>
<feature type="region of interest" description="Disordered" evidence="2">
    <location>
        <begin position="497"/>
        <end position="516"/>
    </location>
</feature>
<evidence type="ECO:0000256" key="2">
    <source>
        <dbReference type="SAM" id="MobiDB-lite"/>
    </source>
</evidence>
<keyword evidence="4" id="KW-1185">Reference proteome</keyword>
<dbReference type="eggNOG" id="ENOG502SSCY">
    <property type="taxonomic scope" value="Eukaryota"/>
</dbReference>
<organism evidence="3 4">
    <name type="scientific">Gloeophyllum trabeum (strain ATCC 11539 / FP-39264 / Madison 617)</name>
    <name type="common">Brown rot fungus</name>
    <dbReference type="NCBI Taxonomy" id="670483"/>
    <lineage>
        <taxon>Eukaryota</taxon>
        <taxon>Fungi</taxon>
        <taxon>Dikarya</taxon>
        <taxon>Basidiomycota</taxon>
        <taxon>Agaricomycotina</taxon>
        <taxon>Agaricomycetes</taxon>
        <taxon>Gloeophyllales</taxon>
        <taxon>Gloeophyllaceae</taxon>
        <taxon>Gloeophyllum</taxon>
    </lineage>
</organism>
<dbReference type="OrthoDB" id="3222645at2759"/>
<dbReference type="STRING" id="670483.S7Q5C3"/>
<dbReference type="EMBL" id="KB469302">
    <property type="protein sequence ID" value="EPQ55241.1"/>
    <property type="molecule type" value="Genomic_DNA"/>
</dbReference>
<gene>
    <name evidence="3" type="ORF">GLOTRDRAFT_129527</name>
</gene>
<feature type="compositionally biased region" description="Polar residues" evidence="2">
    <location>
        <begin position="16"/>
        <end position="27"/>
    </location>
</feature>
<dbReference type="Proteomes" id="UP000030669">
    <property type="component" value="Unassembled WGS sequence"/>
</dbReference>
<protein>
    <submittedName>
        <fullName evidence="3">Uncharacterized protein</fullName>
    </submittedName>
</protein>
<feature type="coiled-coil region" evidence="1">
    <location>
        <begin position="59"/>
        <end position="86"/>
    </location>
</feature>
<sequence length="516" mass="57654">MFLLRRGKSKRAKAGASNSKSTPATPSYTLLSVEPLPDHEVIREKPKVGGIQVGLAGKELALETELAELREQCETLREKLRALALERDSGIRDAHAREREVVEVKRYMNLLRDQLTASEHQRDLFRRDAEAARNRTHVLEQQLEVANQLVKVKDGALAEHQRNNASMSASHAKALALLQNKTVELEAAQAYLERVDITPEDEVLRAIHNLNQNILETAIALADALQYESKHKTPDEDRTPSDKATSRVKEMLGSSVVQQLKDCPQREDAAVIIQIAFQGCMVLQCAWIVAAWHFDVDLPKEGKLLQDIYDHIRQSETQAVSGRWRSVARKHIQALRHGESPHDSAKPPLITYLVKRLVDVLLVAGCNSYKEPQVHEMITNVYGDRLDNLVRLALGLNRLVGVDALNCDYEPVWTRPNVAFNPVWMEDMDGKGIDGSPGDHRALDEPTVIRVLCTTGLGLRKKVKAAGRQRRGSRSELRSMLVLKPKVALETLLDGPERRTSWSGTSILGSSGSERL</sequence>
<dbReference type="KEGG" id="gtr:GLOTRDRAFT_129527"/>